<dbReference type="InterPro" id="IPR036236">
    <property type="entry name" value="Znf_C2H2_sf"/>
</dbReference>
<dbReference type="EMBL" id="OA566131">
    <property type="protein sequence ID" value="CAD7198348.1"/>
    <property type="molecule type" value="Genomic_DNA"/>
</dbReference>
<keyword evidence="8" id="KW-0804">Transcription</keyword>
<dbReference type="Pfam" id="PF00096">
    <property type="entry name" value="zf-C2H2"/>
    <property type="match status" value="3"/>
</dbReference>
<feature type="compositionally biased region" description="Acidic residues" evidence="11">
    <location>
        <begin position="600"/>
        <end position="609"/>
    </location>
</feature>
<evidence type="ECO:0000256" key="7">
    <source>
        <dbReference type="ARBA" id="ARBA00023125"/>
    </source>
</evidence>
<gene>
    <name evidence="13" type="ORF">TDIB3V08_LOCUS4629</name>
</gene>
<evidence type="ECO:0000313" key="13">
    <source>
        <dbReference type="EMBL" id="CAD7198348.1"/>
    </source>
</evidence>
<feature type="domain" description="C2H2-type" evidence="12">
    <location>
        <begin position="455"/>
        <end position="482"/>
    </location>
</feature>
<reference evidence="13" key="1">
    <citation type="submission" date="2020-11" db="EMBL/GenBank/DDBJ databases">
        <authorList>
            <person name="Tran Van P."/>
        </authorList>
    </citation>
    <scope>NUCLEOTIDE SEQUENCE</scope>
</reference>
<name>A0A7R8VGW1_TIMDO</name>
<dbReference type="Gene3D" id="3.30.160.60">
    <property type="entry name" value="Classic Zinc Finger"/>
    <property type="match status" value="7"/>
</dbReference>
<keyword evidence="6" id="KW-0805">Transcription regulation</keyword>
<keyword evidence="7" id="KW-0238">DNA-binding</keyword>
<sequence>MDVYSCLLKNTFMNLELFLQKVAALDIFEALIFKYKLKSGLLDHIAVHFLPIVSEFINQLQTLSRTFYEHNSLEGEPLKNYAPKELAFDALTLDNENGSNKESQDGNLSVPPLSKVFKKCEGSEVSHYKHTKRKETTRRCLKKNCVAAVHFGGSCICPGSQDKDKKERRNSKTEKEAHNDVKLDANNSQPGRSIKSFTCELCKRVFPSSTKLSAHVSKCCGDTQPSKLPEVFLCNECNLAFFSQNNLWEHKEQAHSCNATSATSADVSLQVMETLAEERILLENLPFLCCRTCQLVYKTLAEFHVHICTRLTNVTDCNYLDLIGRQLITSTEQLKALKKYKCGVCQEEYRSHSRMLYHLSRCRRGPYKCELCQEQFDIKKALNLHKKKSHRGVKCFFCDECSLSFKFCTSLQKHKVNRHEKEQGTFLCEQCDSVFTKKIQLTNHKIQAHQVERKFLCQVCGKKLSNSNSLNTHLDTHSEMRKFSCSFCNKTFRQKEKLKYHTRTHTGERPHLCQTCGKSFIRKSRLDDHILRHQGKKRYRCGHCSKSYAGAWDLKQHVKKQHPTVEEMSPTKPERKKTPGSALGTANDDSNNPDDPVAIIDEEDEEDEDGGSHSEEECADGQPGILSVPHISVDPKQTENQLASHPLLSQVVVQSGTNAAENNEILLHLNPVTSVLQNSTPSSLNQPKILLHLDSLQLQSPSLYLRKNSNDFGSKFLLQLNNSSEQQNQSLVGTTNNSDSNSRILIQLDPRHSQSESLSASGGASTNSNSKILLQLNPVAQQSQTQAISTNTILTLADTIHLVDDVNLGGLMTQYIQLATAQTETTRTGDLPVIQLPTQSSSAATYQLQGQPGQIFTVSGFEVPTITL</sequence>
<dbReference type="PROSITE" id="PS50157">
    <property type="entry name" value="ZINC_FINGER_C2H2_2"/>
    <property type="match status" value="8"/>
</dbReference>
<feature type="domain" description="C2H2-type" evidence="12">
    <location>
        <begin position="367"/>
        <end position="395"/>
    </location>
</feature>
<feature type="compositionally biased region" description="Basic and acidic residues" evidence="11">
    <location>
        <begin position="161"/>
        <end position="183"/>
    </location>
</feature>
<feature type="domain" description="C2H2-type" evidence="12">
    <location>
        <begin position="539"/>
        <end position="567"/>
    </location>
</feature>
<evidence type="ECO:0000256" key="8">
    <source>
        <dbReference type="ARBA" id="ARBA00023163"/>
    </source>
</evidence>
<dbReference type="GO" id="GO:0003677">
    <property type="term" value="F:DNA binding"/>
    <property type="evidence" value="ECO:0007669"/>
    <property type="project" value="UniProtKB-KW"/>
</dbReference>
<protein>
    <recommendedName>
        <fullName evidence="12">C2H2-type domain-containing protein</fullName>
    </recommendedName>
</protein>
<dbReference type="SMART" id="SM00355">
    <property type="entry name" value="ZnF_C2H2"/>
    <property type="match status" value="10"/>
</dbReference>
<keyword evidence="2" id="KW-0479">Metal-binding</keyword>
<dbReference type="FunFam" id="3.30.160.60:FF:000624">
    <property type="entry name" value="zinc finger protein 697"/>
    <property type="match status" value="1"/>
</dbReference>
<dbReference type="GO" id="GO:0008270">
    <property type="term" value="F:zinc ion binding"/>
    <property type="evidence" value="ECO:0007669"/>
    <property type="project" value="UniProtKB-KW"/>
</dbReference>
<dbReference type="PANTHER" id="PTHR24379">
    <property type="entry name" value="KRAB AND ZINC FINGER DOMAIN-CONTAINING"/>
    <property type="match status" value="1"/>
</dbReference>
<feature type="domain" description="C2H2-type" evidence="12">
    <location>
        <begin position="232"/>
        <end position="260"/>
    </location>
</feature>
<evidence type="ECO:0000256" key="5">
    <source>
        <dbReference type="ARBA" id="ARBA00022833"/>
    </source>
</evidence>
<keyword evidence="9" id="KW-0539">Nucleus</keyword>
<evidence type="ECO:0000256" key="6">
    <source>
        <dbReference type="ARBA" id="ARBA00023015"/>
    </source>
</evidence>
<feature type="domain" description="C2H2-type" evidence="12">
    <location>
        <begin position="511"/>
        <end position="538"/>
    </location>
</feature>
<feature type="domain" description="C2H2-type" evidence="12">
    <location>
        <begin position="396"/>
        <end position="424"/>
    </location>
</feature>
<dbReference type="PANTHER" id="PTHR24379:SF121">
    <property type="entry name" value="C2H2-TYPE DOMAIN-CONTAINING PROTEIN"/>
    <property type="match status" value="1"/>
</dbReference>
<dbReference type="FunFam" id="3.30.160.60:FF:000965">
    <property type="entry name" value="Neurotrophin receptor-interacting factor homolog"/>
    <property type="match status" value="1"/>
</dbReference>
<feature type="domain" description="C2H2-type" evidence="12">
    <location>
        <begin position="483"/>
        <end position="510"/>
    </location>
</feature>
<feature type="domain" description="C2H2-type" evidence="12">
    <location>
        <begin position="426"/>
        <end position="454"/>
    </location>
</feature>
<evidence type="ECO:0000256" key="2">
    <source>
        <dbReference type="ARBA" id="ARBA00022723"/>
    </source>
</evidence>
<evidence type="ECO:0000256" key="3">
    <source>
        <dbReference type="ARBA" id="ARBA00022737"/>
    </source>
</evidence>
<dbReference type="PROSITE" id="PS00028">
    <property type="entry name" value="ZINC_FINGER_C2H2_1"/>
    <property type="match status" value="8"/>
</dbReference>
<keyword evidence="3" id="KW-0677">Repeat</keyword>
<dbReference type="GO" id="GO:0005634">
    <property type="term" value="C:nucleus"/>
    <property type="evidence" value="ECO:0007669"/>
    <property type="project" value="UniProtKB-SubCell"/>
</dbReference>
<keyword evidence="4 10" id="KW-0863">Zinc-finger</keyword>
<feature type="region of interest" description="Disordered" evidence="11">
    <location>
        <begin position="160"/>
        <end position="188"/>
    </location>
</feature>
<evidence type="ECO:0000256" key="4">
    <source>
        <dbReference type="ARBA" id="ARBA00022771"/>
    </source>
</evidence>
<evidence type="ECO:0000259" key="12">
    <source>
        <dbReference type="PROSITE" id="PS50157"/>
    </source>
</evidence>
<dbReference type="SUPFAM" id="SSF57667">
    <property type="entry name" value="beta-beta-alpha zinc fingers"/>
    <property type="match status" value="6"/>
</dbReference>
<comment type="subcellular location">
    <subcellularLocation>
        <location evidence="1">Nucleus</location>
    </subcellularLocation>
</comment>
<keyword evidence="5" id="KW-0862">Zinc</keyword>
<organism evidence="13">
    <name type="scientific">Timema douglasi</name>
    <name type="common">Walking stick</name>
    <dbReference type="NCBI Taxonomy" id="61478"/>
    <lineage>
        <taxon>Eukaryota</taxon>
        <taxon>Metazoa</taxon>
        <taxon>Ecdysozoa</taxon>
        <taxon>Arthropoda</taxon>
        <taxon>Hexapoda</taxon>
        <taxon>Insecta</taxon>
        <taxon>Pterygota</taxon>
        <taxon>Neoptera</taxon>
        <taxon>Polyneoptera</taxon>
        <taxon>Phasmatodea</taxon>
        <taxon>Timematodea</taxon>
        <taxon>Timematoidea</taxon>
        <taxon>Timematidae</taxon>
        <taxon>Timema</taxon>
    </lineage>
</organism>
<feature type="region of interest" description="Disordered" evidence="11">
    <location>
        <begin position="559"/>
        <end position="630"/>
    </location>
</feature>
<evidence type="ECO:0000256" key="1">
    <source>
        <dbReference type="ARBA" id="ARBA00004123"/>
    </source>
</evidence>
<dbReference type="AlphaFoldDB" id="A0A7R8VGW1"/>
<evidence type="ECO:0000256" key="9">
    <source>
        <dbReference type="ARBA" id="ARBA00023242"/>
    </source>
</evidence>
<dbReference type="InterPro" id="IPR013087">
    <property type="entry name" value="Znf_C2H2_type"/>
</dbReference>
<accession>A0A7R8VGW1</accession>
<evidence type="ECO:0000256" key="10">
    <source>
        <dbReference type="PROSITE-ProRule" id="PRU00042"/>
    </source>
</evidence>
<proteinExistence type="predicted"/>
<evidence type="ECO:0000256" key="11">
    <source>
        <dbReference type="SAM" id="MobiDB-lite"/>
    </source>
</evidence>